<gene>
    <name evidence="7" type="ORF">H8B04_09140</name>
</gene>
<dbReference type="InterPro" id="IPR000835">
    <property type="entry name" value="HTH_MarR-typ"/>
</dbReference>
<keyword evidence="2" id="KW-0963">Cytoplasm</keyword>
<keyword evidence="5" id="KW-0804">Transcription</keyword>
<evidence type="ECO:0000256" key="2">
    <source>
        <dbReference type="ARBA" id="ARBA00022490"/>
    </source>
</evidence>
<dbReference type="SMART" id="SM00347">
    <property type="entry name" value="HTH_MARR"/>
    <property type="match status" value="1"/>
</dbReference>
<dbReference type="PROSITE" id="PS50995">
    <property type="entry name" value="HTH_MARR_2"/>
    <property type="match status" value="1"/>
</dbReference>
<evidence type="ECO:0000313" key="8">
    <source>
        <dbReference type="Proteomes" id="UP000651271"/>
    </source>
</evidence>
<dbReference type="RefSeq" id="WP_160070374.1">
    <property type="nucleotide sequence ID" value="NZ_JACOIJ010000015.1"/>
</dbReference>
<keyword evidence="4" id="KW-0238">DNA-binding</keyword>
<comment type="caution">
    <text evidence="7">The sequence shown here is derived from an EMBL/GenBank/DDBJ whole genome shotgun (WGS) entry which is preliminary data.</text>
</comment>
<dbReference type="InterPro" id="IPR039422">
    <property type="entry name" value="MarR/SlyA-like"/>
</dbReference>
<protein>
    <submittedName>
        <fullName evidence="7">MarR family transcriptional regulator</fullName>
    </submittedName>
</protein>
<dbReference type="Gene3D" id="1.10.10.10">
    <property type="entry name" value="Winged helix-like DNA-binding domain superfamily/Winged helix DNA-binding domain"/>
    <property type="match status" value="1"/>
</dbReference>
<dbReference type="InterPro" id="IPR036388">
    <property type="entry name" value="WH-like_DNA-bd_sf"/>
</dbReference>
<reference evidence="7 8" key="1">
    <citation type="submission" date="2020-08" db="EMBL/GenBank/DDBJ databases">
        <title>Sphingobacterium sp. DN04309 isolated from aquaculture water.</title>
        <authorList>
            <person name="Zhang M."/>
        </authorList>
    </citation>
    <scope>NUCLEOTIDE SEQUENCE [LARGE SCALE GENOMIC DNA]</scope>
    <source>
        <strain evidence="7 8">DN04309</strain>
    </source>
</reference>
<evidence type="ECO:0000256" key="3">
    <source>
        <dbReference type="ARBA" id="ARBA00023015"/>
    </source>
</evidence>
<keyword evidence="3" id="KW-0805">Transcription regulation</keyword>
<dbReference type="PRINTS" id="PR00598">
    <property type="entry name" value="HTHMARR"/>
</dbReference>
<evidence type="ECO:0000256" key="5">
    <source>
        <dbReference type="ARBA" id="ARBA00023163"/>
    </source>
</evidence>
<dbReference type="Proteomes" id="UP000651271">
    <property type="component" value="Unassembled WGS sequence"/>
</dbReference>
<dbReference type="EMBL" id="JACOIJ010000015">
    <property type="protein sequence ID" value="MBD1429734.1"/>
    <property type="molecule type" value="Genomic_DNA"/>
</dbReference>
<dbReference type="PANTHER" id="PTHR33164:SF5">
    <property type="entry name" value="ORGANIC HYDROPEROXIDE RESISTANCE TRANSCRIPTIONAL REGULATOR"/>
    <property type="match status" value="1"/>
</dbReference>
<proteinExistence type="predicted"/>
<accession>A0ABR7YEJ6</accession>
<name>A0ABR7YEJ6_9SPHI</name>
<dbReference type="InterPro" id="IPR036390">
    <property type="entry name" value="WH_DNA-bd_sf"/>
</dbReference>
<feature type="domain" description="HTH marR-type" evidence="6">
    <location>
        <begin position="8"/>
        <end position="138"/>
    </location>
</feature>
<comment type="subcellular location">
    <subcellularLocation>
        <location evidence="1">Cytoplasm</location>
    </subcellularLocation>
</comment>
<keyword evidence="8" id="KW-1185">Reference proteome</keyword>
<evidence type="ECO:0000313" key="7">
    <source>
        <dbReference type="EMBL" id="MBD1429734.1"/>
    </source>
</evidence>
<organism evidence="7 8">
    <name type="scientific">Sphingobacterium litopenaei</name>
    <dbReference type="NCBI Taxonomy" id="2763500"/>
    <lineage>
        <taxon>Bacteria</taxon>
        <taxon>Pseudomonadati</taxon>
        <taxon>Bacteroidota</taxon>
        <taxon>Sphingobacteriia</taxon>
        <taxon>Sphingobacteriales</taxon>
        <taxon>Sphingobacteriaceae</taxon>
        <taxon>Sphingobacterium</taxon>
    </lineage>
</organism>
<evidence type="ECO:0000256" key="4">
    <source>
        <dbReference type="ARBA" id="ARBA00023125"/>
    </source>
</evidence>
<sequence>MKEILKLSNQLCFPIYSLSKEISNAYRPLLESLDVTYPQYLVLLVLWEYKKLNVREIGELLHLDSGTLTPLLKRLEAKSLVNRNRSTIDERIVEISLTHKGASLEESAECIPKQLKEKSSLTDQEQIQLTHIINKILNTIKT</sequence>
<dbReference type="Pfam" id="PF22381">
    <property type="entry name" value="Staph_reg_Sar_Rot"/>
    <property type="match status" value="1"/>
</dbReference>
<dbReference type="InterPro" id="IPR055166">
    <property type="entry name" value="Transc_reg_Sar_Rot_HTH"/>
</dbReference>
<evidence type="ECO:0000259" key="6">
    <source>
        <dbReference type="PROSITE" id="PS50995"/>
    </source>
</evidence>
<dbReference type="SUPFAM" id="SSF46785">
    <property type="entry name" value="Winged helix' DNA-binding domain"/>
    <property type="match status" value="1"/>
</dbReference>
<dbReference type="PANTHER" id="PTHR33164">
    <property type="entry name" value="TRANSCRIPTIONAL REGULATOR, MARR FAMILY"/>
    <property type="match status" value="1"/>
</dbReference>
<evidence type="ECO:0000256" key="1">
    <source>
        <dbReference type="ARBA" id="ARBA00004496"/>
    </source>
</evidence>